<dbReference type="PANTHER" id="PTHR47706:SF1">
    <property type="entry name" value="CIPA-LIKE, PUTATIVE (AFU_ORTHOLOGUE AFUA_1G12460)-RELATED"/>
    <property type="match status" value="1"/>
</dbReference>
<dbReference type="SUPFAM" id="SSF51735">
    <property type="entry name" value="NAD(P)-binding Rossmann-fold domains"/>
    <property type="match status" value="1"/>
</dbReference>
<evidence type="ECO:0000259" key="3">
    <source>
        <dbReference type="Pfam" id="PF05368"/>
    </source>
</evidence>
<name>A0A066XSN8_COLSU</name>
<keyword evidence="1" id="KW-0521">NADP</keyword>
<reference evidence="5" key="1">
    <citation type="journal article" date="2014" name="Genome Announc.">
        <title>Draft genome sequence of Colletotrichum sublineola, a destructive pathogen of cultivated sorghum.</title>
        <authorList>
            <person name="Baroncelli R."/>
            <person name="Sanz-Martin J.M."/>
            <person name="Rech G.E."/>
            <person name="Sukno S.A."/>
            <person name="Thon M.R."/>
        </authorList>
    </citation>
    <scope>NUCLEOTIDE SEQUENCE [LARGE SCALE GENOMIC DNA]</scope>
    <source>
        <strain evidence="5">TX430BB</strain>
    </source>
</reference>
<evidence type="ECO:0000313" key="4">
    <source>
        <dbReference type="EMBL" id="KDN69010.1"/>
    </source>
</evidence>
<gene>
    <name evidence="4" type="ORF">CSUB01_11883</name>
</gene>
<keyword evidence="2" id="KW-0560">Oxidoreductase</keyword>
<dbReference type="STRING" id="1173701.A0A066XSN8"/>
<dbReference type="InterPro" id="IPR008030">
    <property type="entry name" value="NmrA-like"/>
</dbReference>
<keyword evidence="5" id="KW-1185">Reference proteome</keyword>
<dbReference type="OrthoDB" id="9974981at2759"/>
<dbReference type="Gene3D" id="3.40.50.720">
    <property type="entry name" value="NAD(P)-binding Rossmann-like Domain"/>
    <property type="match status" value="1"/>
</dbReference>
<dbReference type="InterPro" id="IPR051609">
    <property type="entry name" value="NmrA/Isoflavone_reductase-like"/>
</dbReference>
<dbReference type="PANTHER" id="PTHR47706">
    <property type="entry name" value="NMRA-LIKE FAMILY PROTEIN"/>
    <property type="match status" value="1"/>
</dbReference>
<dbReference type="OMA" id="VISCFAT"/>
<dbReference type="CDD" id="cd05259">
    <property type="entry name" value="PCBER_SDR_a"/>
    <property type="match status" value="1"/>
</dbReference>
<evidence type="ECO:0000313" key="5">
    <source>
        <dbReference type="Proteomes" id="UP000027238"/>
    </source>
</evidence>
<proteinExistence type="predicted"/>
<accession>A0A066XSN8</accession>
<dbReference type="HOGENOM" id="CLU_044876_3_2_1"/>
<evidence type="ECO:0000256" key="1">
    <source>
        <dbReference type="ARBA" id="ARBA00022857"/>
    </source>
</evidence>
<dbReference type="InterPro" id="IPR036291">
    <property type="entry name" value="NAD(P)-bd_dom_sf"/>
</dbReference>
<dbReference type="Proteomes" id="UP000027238">
    <property type="component" value="Unassembled WGS sequence"/>
</dbReference>
<feature type="domain" description="NmrA-like" evidence="3">
    <location>
        <begin position="5"/>
        <end position="152"/>
    </location>
</feature>
<dbReference type="eggNOG" id="ENOG502S1FN">
    <property type="taxonomic scope" value="Eukaryota"/>
</dbReference>
<organism evidence="4 5">
    <name type="scientific">Colletotrichum sublineola</name>
    <name type="common">Sorghum anthracnose fungus</name>
    <dbReference type="NCBI Taxonomy" id="1173701"/>
    <lineage>
        <taxon>Eukaryota</taxon>
        <taxon>Fungi</taxon>
        <taxon>Dikarya</taxon>
        <taxon>Ascomycota</taxon>
        <taxon>Pezizomycotina</taxon>
        <taxon>Sordariomycetes</taxon>
        <taxon>Hypocreomycetidae</taxon>
        <taxon>Glomerellales</taxon>
        <taxon>Glomerellaceae</taxon>
        <taxon>Colletotrichum</taxon>
        <taxon>Colletotrichum graminicola species complex</taxon>
    </lineage>
</organism>
<protein>
    <recommendedName>
        <fullName evidence="3">NmrA-like domain-containing protein</fullName>
    </recommendedName>
</protein>
<dbReference type="InterPro" id="IPR045312">
    <property type="entry name" value="PCBER-like"/>
</dbReference>
<comment type="caution">
    <text evidence="4">The sequence shown here is derived from an EMBL/GenBank/DDBJ whole genome shotgun (WGS) entry which is preliminary data.</text>
</comment>
<dbReference type="AlphaFoldDB" id="A0A066XSN8"/>
<dbReference type="Pfam" id="PF05368">
    <property type="entry name" value="NmrA"/>
    <property type="match status" value="1"/>
</dbReference>
<dbReference type="Gene3D" id="3.90.25.10">
    <property type="entry name" value="UDP-galactose 4-epimerase, domain 1"/>
    <property type="match status" value="1"/>
</dbReference>
<dbReference type="GO" id="GO:0016491">
    <property type="term" value="F:oxidoreductase activity"/>
    <property type="evidence" value="ECO:0007669"/>
    <property type="project" value="UniProtKB-KW"/>
</dbReference>
<evidence type="ECO:0000256" key="2">
    <source>
        <dbReference type="ARBA" id="ARBA00023002"/>
    </source>
</evidence>
<sequence>MSSIRIALAGATGNLGVPLLKALLEADFPVTVLSRKGGNAAKLAQHPNLDVKEVDFQSVESLRPVLSGVEIVVSCVASAAIGSQNPLIDASVAAGVKRFIPAEFGMDSRNSLCAQLPRVCAPKVATQKYLMQQSEAHPDFTFTAIVNGLFLDWGLKMGFIVDLRRHTATLYNGGDVRFSATTLSDAVAAVLGVINHQQQTANRVVYVQSAQVRQNQLIQYAKDFDGKEWPTSVKDTDEVRQESLLELTKGALADVDGAILGLCICGAMSSDYGCDFSDRLDNELLGIEQMDETKLRALVTSFLK</sequence>
<dbReference type="EMBL" id="JMSE01000580">
    <property type="protein sequence ID" value="KDN69010.1"/>
    <property type="molecule type" value="Genomic_DNA"/>
</dbReference>